<protein>
    <submittedName>
        <fullName evidence="4">Hpt domain-containing protein</fullName>
    </submittedName>
</protein>
<evidence type="ECO:0000256" key="1">
    <source>
        <dbReference type="ARBA" id="ARBA00023012"/>
    </source>
</evidence>
<dbReference type="Gene3D" id="1.20.120.160">
    <property type="entry name" value="HPT domain"/>
    <property type="match status" value="1"/>
</dbReference>
<dbReference type="InterPro" id="IPR036641">
    <property type="entry name" value="HPT_dom_sf"/>
</dbReference>
<keyword evidence="5" id="KW-1185">Reference proteome</keyword>
<dbReference type="EMBL" id="CP054143">
    <property type="protein sequence ID" value="QKJ67712.1"/>
    <property type="molecule type" value="Genomic_DNA"/>
</dbReference>
<dbReference type="Pfam" id="PF01627">
    <property type="entry name" value="Hpt"/>
    <property type="match status" value="1"/>
</dbReference>
<dbReference type="Proteomes" id="UP000504844">
    <property type="component" value="Chromosome"/>
</dbReference>
<sequence length="105" mass="11308">MPAFNEALFAAGMIELKAKFVAGLPARLKQIVPTSPIPTLIWQADEDVLNELHRLAGAAGSLGFDSLANTARQLEKELQALPRDAKLSLRDFEKLEQAAAAVLLA</sequence>
<gene>
    <name evidence="4" type="ORF">HQN60_13855</name>
</gene>
<dbReference type="GO" id="GO:0000160">
    <property type="term" value="P:phosphorelay signal transduction system"/>
    <property type="evidence" value="ECO:0007669"/>
    <property type="project" value="UniProtKB-KW"/>
</dbReference>
<reference evidence="4 5" key="1">
    <citation type="submission" date="2020-05" db="EMBL/GenBank/DDBJ databases">
        <title>Complete genome sequence of Deefgea sp. D17.</title>
        <authorList>
            <person name="Bae J.-W."/>
            <person name="Han J.E."/>
        </authorList>
    </citation>
    <scope>NUCLEOTIDE SEQUENCE [LARGE SCALE GENOMIC DNA]</scope>
    <source>
        <strain evidence="4 5">D17</strain>
    </source>
</reference>
<dbReference type="SUPFAM" id="SSF47226">
    <property type="entry name" value="Histidine-containing phosphotransfer domain, HPT domain"/>
    <property type="match status" value="1"/>
</dbReference>
<keyword evidence="1" id="KW-0902">Two-component regulatory system</keyword>
<name>A0A6M8SR05_9NEIS</name>
<dbReference type="AlphaFoldDB" id="A0A6M8SR05"/>
<proteinExistence type="predicted"/>
<evidence type="ECO:0000256" key="2">
    <source>
        <dbReference type="PROSITE-ProRule" id="PRU00110"/>
    </source>
</evidence>
<evidence type="ECO:0000313" key="4">
    <source>
        <dbReference type="EMBL" id="QKJ67712.1"/>
    </source>
</evidence>
<feature type="modified residue" description="Phosphohistidine" evidence="2">
    <location>
        <position position="53"/>
    </location>
</feature>
<organism evidence="4 5">
    <name type="scientific">Deefgea piscis</name>
    <dbReference type="NCBI Taxonomy" id="2739061"/>
    <lineage>
        <taxon>Bacteria</taxon>
        <taxon>Pseudomonadati</taxon>
        <taxon>Pseudomonadota</taxon>
        <taxon>Betaproteobacteria</taxon>
        <taxon>Neisseriales</taxon>
        <taxon>Chitinibacteraceae</taxon>
        <taxon>Deefgea</taxon>
    </lineage>
</organism>
<dbReference type="RefSeq" id="WP_173534213.1">
    <property type="nucleotide sequence ID" value="NZ_CP054143.1"/>
</dbReference>
<dbReference type="KEGG" id="dee:HQN60_13855"/>
<dbReference type="PROSITE" id="PS50894">
    <property type="entry name" value="HPT"/>
    <property type="match status" value="1"/>
</dbReference>
<keyword evidence="2" id="KW-0597">Phosphoprotein</keyword>
<evidence type="ECO:0000313" key="5">
    <source>
        <dbReference type="Proteomes" id="UP000504844"/>
    </source>
</evidence>
<dbReference type="GO" id="GO:0004672">
    <property type="term" value="F:protein kinase activity"/>
    <property type="evidence" value="ECO:0007669"/>
    <property type="project" value="UniProtKB-ARBA"/>
</dbReference>
<feature type="domain" description="HPt" evidence="3">
    <location>
        <begin position="13"/>
        <end position="105"/>
    </location>
</feature>
<dbReference type="InterPro" id="IPR008207">
    <property type="entry name" value="Sig_transdc_His_kin_Hpt_dom"/>
</dbReference>
<evidence type="ECO:0000259" key="3">
    <source>
        <dbReference type="PROSITE" id="PS50894"/>
    </source>
</evidence>
<accession>A0A6M8SR05</accession>